<keyword evidence="2" id="KW-1185">Reference proteome</keyword>
<evidence type="ECO:0000313" key="2">
    <source>
        <dbReference type="Proteomes" id="UP000319209"/>
    </source>
</evidence>
<organism evidence="1 2">
    <name type="scientific">Formosa sediminum</name>
    <dbReference type="NCBI Taxonomy" id="2594004"/>
    <lineage>
        <taxon>Bacteria</taxon>
        <taxon>Pseudomonadati</taxon>
        <taxon>Bacteroidota</taxon>
        <taxon>Flavobacteriia</taxon>
        <taxon>Flavobacteriales</taxon>
        <taxon>Flavobacteriaceae</taxon>
        <taxon>Formosa</taxon>
    </lineage>
</organism>
<protein>
    <submittedName>
        <fullName evidence="1">Uncharacterized protein</fullName>
    </submittedName>
</protein>
<dbReference type="RefSeq" id="WP_143382230.1">
    <property type="nucleotide sequence ID" value="NZ_CP041637.1"/>
</dbReference>
<dbReference type="KEGG" id="fop:FNB79_15535"/>
<dbReference type="AlphaFoldDB" id="A0A516GUX4"/>
<sequence length="171" mass="18980">MSKLKQYSEEEWNKIAVLPQLVGAIVAGVEQSGLVGSTKEMMATAKSFLEAKEKYPNNILIQTIIPQTKEVDVVLEDVTDEQTRFKNRLKAYEVKTNEELIVNVLADCKSTMLVLKEKESEATVAEYKSWLLDIAQSVAKSGTEGDFLGFGGVKFSDKEKEVVEALKEALS</sequence>
<accession>A0A516GUX4</accession>
<dbReference type="EMBL" id="CP041637">
    <property type="protein sequence ID" value="QDO95322.1"/>
    <property type="molecule type" value="Genomic_DNA"/>
</dbReference>
<gene>
    <name evidence="1" type="ORF">FNB79_15535</name>
</gene>
<dbReference type="OrthoDB" id="159745at2"/>
<evidence type="ECO:0000313" key="1">
    <source>
        <dbReference type="EMBL" id="QDO95322.1"/>
    </source>
</evidence>
<reference evidence="1 2" key="1">
    <citation type="submission" date="2019-07" db="EMBL/GenBank/DDBJ databases">
        <title>Genome sequencing for Formosa sp. PS13.</title>
        <authorList>
            <person name="Park S.-J."/>
        </authorList>
    </citation>
    <scope>NUCLEOTIDE SEQUENCE [LARGE SCALE GENOMIC DNA]</scope>
    <source>
        <strain evidence="1 2">PS13</strain>
    </source>
</reference>
<dbReference type="Proteomes" id="UP000319209">
    <property type="component" value="Chromosome"/>
</dbReference>
<proteinExistence type="predicted"/>
<name>A0A516GUX4_9FLAO</name>